<organism evidence="1 2">
    <name type="scientific">Saxibacter everestensis</name>
    <dbReference type="NCBI Taxonomy" id="2909229"/>
    <lineage>
        <taxon>Bacteria</taxon>
        <taxon>Bacillati</taxon>
        <taxon>Actinomycetota</taxon>
        <taxon>Actinomycetes</taxon>
        <taxon>Micrococcales</taxon>
        <taxon>Brevibacteriaceae</taxon>
        <taxon>Saxibacter</taxon>
    </lineage>
</organism>
<name>A0ABY8QPU2_9MICO</name>
<dbReference type="EC" id="3.1.3.-" evidence="1"/>
<dbReference type="InterPro" id="IPR050275">
    <property type="entry name" value="PGM_Phosphatase"/>
</dbReference>
<sequence length="211" mass="23309">MAMTTIHLLRHGEVHNPRGILYGRLPDFHLSENGLAMANRMAEVLGTGEYDIRAIVSSPLERARETAGPLAEKLGLQVSTDERVIEAGNQLEGLKVDRTQLARPNTITKLWNPFRPSWGESYRAQTARMRAAVASLAQRVDGAHGVIVSHQLPIWVTRLEAEGRPLWHDPRKRECGLASLTSLTFDNGILSTISYREPVANLYVSKAVPGA</sequence>
<reference evidence="1 2" key="1">
    <citation type="submission" date="2023-05" db="EMBL/GenBank/DDBJ databases">
        <title>Lithophilousrod everest ZFBP1038 complete genpme.</title>
        <authorList>
            <person name="Tian M."/>
        </authorList>
    </citation>
    <scope>NUCLEOTIDE SEQUENCE [LARGE SCALE GENOMIC DNA]</scope>
    <source>
        <strain evidence="1 2">ZFBP1038</strain>
    </source>
</reference>
<dbReference type="GO" id="GO:0016787">
    <property type="term" value="F:hydrolase activity"/>
    <property type="evidence" value="ECO:0007669"/>
    <property type="project" value="UniProtKB-KW"/>
</dbReference>
<keyword evidence="2" id="KW-1185">Reference proteome</keyword>
<keyword evidence="1" id="KW-0378">Hydrolase</keyword>
<dbReference type="SMART" id="SM00855">
    <property type="entry name" value="PGAM"/>
    <property type="match status" value="1"/>
</dbReference>
<dbReference type="PANTHER" id="PTHR48100">
    <property type="entry name" value="BROAD-SPECIFICITY PHOSPHATASE YOR283W-RELATED"/>
    <property type="match status" value="1"/>
</dbReference>
<evidence type="ECO:0000313" key="2">
    <source>
        <dbReference type="Proteomes" id="UP001209083"/>
    </source>
</evidence>
<protein>
    <submittedName>
        <fullName evidence="1">Histidine phosphatase family protein</fullName>
        <ecNumber evidence="1">3.1.3.-</ecNumber>
    </submittedName>
</protein>
<accession>A0ABY8QPU2</accession>
<dbReference type="CDD" id="cd07067">
    <property type="entry name" value="HP_PGM_like"/>
    <property type="match status" value="1"/>
</dbReference>
<dbReference type="InterPro" id="IPR013078">
    <property type="entry name" value="His_Pase_superF_clade-1"/>
</dbReference>
<dbReference type="SUPFAM" id="SSF53254">
    <property type="entry name" value="Phosphoglycerate mutase-like"/>
    <property type="match status" value="1"/>
</dbReference>
<dbReference type="Proteomes" id="UP001209083">
    <property type="component" value="Chromosome"/>
</dbReference>
<dbReference type="Gene3D" id="3.40.50.1240">
    <property type="entry name" value="Phosphoglycerate mutase-like"/>
    <property type="match status" value="1"/>
</dbReference>
<dbReference type="EMBL" id="CP090958">
    <property type="protein sequence ID" value="WGW10962.1"/>
    <property type="molecule type" value="Genomic_DNA"/>
</dbReference>
<proteinExistence type="predicted"/>
<dbReference type="PANTHER" id="PTHR48100:SF51">
    <property type="entry name" value="PHOSPHOGLYCERATE MUTASE"/>
    <property type="match status" value="1"/>
</dbReference>
<gene>
    <name evidence="1" type="ORF">LWF01_12710</name>
</gene>
<dbReference type="InterPro" id="IPR029033">
    <property type="entry name" value="His_PPase_superfam"/>
</dbReference>
<dbReference type="RefSeq" id="WP_349637744.1">
    <property type="nucleotide sequence ID" value="NZ_CP090958.1"/>
</dbReference>
<evidence type="ECO:0000313" key="1">
    <source>
        <dbReference type="EMBL" id="WGW10962.1"/>
    </source>
</evidence>
<dbReference type="Pfam" id="PF00300">
    <property type="entry name" value="His_Phos_1"/>
    <property type="match status" value="1"/>
</dbReference>